<dbReference type="GO" id="GO:0002161">
    <property type="term" value="F:aminoacyl-tRNA deacylase activity"/>
    <property type="evidence" value="ECO:0007669"/>
    <property type="project" value="TreeGrafter"/>
</dbReference>
<dbReference type="Proteomes" id="UP000254621">
    <property type="component" value="Unassembled WGS sequence"/>
</dbReference>
<dbReference type="InterPro" id="IPR018164">
    <property type="entry name" value="Ala-tRNA-synth_IIc_N"/>
</dbReference>
<name>A0A380P1R2_WEIVI</name>
<organism evidence="2 3">
    <name type="scientific">Weissella viridescens</name>
    <name type="common">Lactobacillus viridescens</name>
    <dbReference type="NCBI Taxonomy" id="1629"/>
    <lineage>
        <taxon>Bacteria</taxon>
        <taxon>Bacillati</taxon>
        <taxon>Bacillota</taxon>
        <taxon>Bacilli</taxon>
        <taxon>Lactobacillales</taxon>
        <taxon>Lactobacillaceae</taxon>
        <taxon>Weissella</taxon>
    </lineage>
</organism>
<dbReference type="InterPro" id="IPR045864">
    <property type="entry name" value="aa-tRNA-synth_II/BPL/LPL"/>
</dbReference>
<accession>A0A380P1R2</accession>
<evidence type="ECO:0000259" key="1">
    <source>
        <dbReference type="Pfam" id="PF01411"/>
    </source>
</evidence>
<dbReference type="EMBL" id="UHIV01000003">
    <property type="protein sequence ID" value="SUP58653.1"/>
    <property type="molecule type" value="Genomic_DNA"/>
</dbReference>
<dbReference type="PANTHER" id="PTHR11777:SF9">
    <property type="entry name" value="ALANINE--TRNA LIGASE, CYTOPLASMIC"/>
    <property type="match status" value="1"/>
</dbReference>
<dbReference type="Gene3D" id="3.30.930.10">
    <property type="entry name" value="Bira Bifunctional Protein, Domain 2"/>
    <property type="match status" value="1"/>
</dbReference>
<dbReference type="EC" id="6.1.1.7" evidence="2"/>
<keyword evidence="2" id="KW-0436">Ligase</keyword>
<feature type="domain" description="Alanyl-tRNA synthetase class IIc N-terminal" evidence="1">
    <location>
        <begin position="8"/>
        <end position="68"/>
    </location>
</feature>
<dbReference type="AlphaFoldDB" id="A0A380P1R2"/>
<dbReference type="GO" id="GO:0016740">
    <property type="term" value="F:transferase activity"/>
    <property type="evidence" value="ECO:0007669"/>
    <property type="project" value="UniProtKB-ARBA"/>
</dbReference>
<dbReference type="SUPFAM" id="SSF55681">
    <property type="entry name" value="Class II aaRS and biotin synthetases"/>
    <property type="match status" value="1"/>
</dbReference>
<sequence length="89" mass="10238">MKELSSAETREMFLRFFESKGHAIEPSQSLIPKDDPSLLWINSGVATLKKYFDGSVIPENRRITNAQRQFVLMILKMLGIQLVIIRCLK</sequence>
<dbReference type="InterPro" id="IPR050058">
    <property type="entry name" value="Ala-tRNA_ligase"/>
</dbReference>
<dbReference type="GO" id="GO:0140096">
    <property type="term" value="F:catalytic activity, acting on a protein"/>
    <property type="evidence" value="ECO:0007669"/>
    <property type="project" value="UniProtKB-ARBA"/>
</dbReference>
<dbReference type="Pfam" id="PF01411">
    <property type="entry name" value="tRNA-synt_2c"/>
    <property type="match status" value="1"/>
</dbReference>
<reference evidence="2 3" key="1">
    <citation type="submission" date="2018-06" db="EMBL/GenBank/DDBJ databases">
        <authorList>
            <consortium name="Pathogen Informatics"/>
            <person name="Doyle S."/>
        </authorList>
    </citation>
    <scope>NUCLEOTIDE SEQUENCE [LARGE SCALE GENOMIC DNA]</scope>
    <source>
        <strain evidence="2 3">NCTC13645</strain>
    </source>
</reference>
<dbReference type="GO" id="GO:0004813">
    <property type="term" value="F:alanine-tRNA ligase activity"/>
    <property type="evidence" value="ECO:0007669"/>
    <property type="project" value="UniProtKB-EC"/>
</dbReference>
<dbReference type="PANTHER" id="PTHR11777">
    <property type="entry name" value="ALANYL-TRNA SYNTHETASE"/>
    <property type="match status" value="1"/>
</dbReference>
<dbReference type="GO" id="GO:0005829">
    <property type="term" value="C:cytosol"/>
    <property type="evidence" value="ECO:0007669"/>
    <property type="project" value="TreeGrafter"/>
</dbReference>
<proteinExistence type="predicted"/>
<protein>
    <submittedName>
        <fullName evidence="2">Alanine--tRNA ligase</fullName>
        <ecNumber evidence="2">6.1.1.7</ecNumber>
    </submittedName>
</protein>
<evidence type="ECO:0000313" key="2">
    <source>
        <dbReference type="EMBL" id="SUP58653.1"/>
    </source>
</evidence>
<dbReference type="GO" id="GO:0005524">
    <property type="term" value="F:ATP binding"/>
    <property type="evidence" value="ECO:0007669"/>
    <property type="project" value="InterPro"/>
</dbReference>
<evidence type="ECO:0000313" key="3">
    <source>
        <dbReference type="Proteomes" id="UP000254621"/>
    </source>
</evidence>
<dbReference type="GO" id="GO:0006419">
    <property type="term" value="P:alanyl-tRNA aminoacylation"/>
    <property type="evidence" value="ECO:0007669"/>
    <property type="project" value="InterPro"/>
</dbReference>
<gene>
    <name evidence="2" type="primary">alaS_1</name>
    <name evidence="2" type="ORF">NCTC13645_01036</name>
</gene>